<proteinExistence type="predicted"/>
<gene>
    <name evidence="1" type="ORF">NIASO_03650</name>
</gene>
<evidence type="ECO:0000313" key="1">
    <source>
        <dbReference type="EMBL" id="AHF17204.1"/>
    </source>
</evidence>
<dbReference type="HOGENOM" id="CLU_3357290_0_0_10"/>
<accession>W0F6Z6</accession>
<evidence type="ECO:0000313" key="2">
    <source>
        <dbReference type="Proteomes" id="UP000003586"/>
    </source>
</evidence>
<dbReference type="EMBL" id="CP007035">
    <property type="protein sequence ID" value="AHF17204.1"/>
    <property type="molecule type" value="Genomic_DNA"/>
</dbReference>
<dbReference type="STRING" id="929713.NIASO_03650"/>
<dbReference type="AlphaFoldDB" id="W0F6Z6"/>
<name>W0F6Z6_9BACT</name>
<dbReference type="Proteomes" id="UP000003586">
    <property type="component" value="Chromosome"/>
</dbReference>
<organism evidence="1 2">
    <name type="scientific">Niabella soli DSM 19437</name>
    <dbReference type="NCBI Taxonomy" id="929713"/>
    <lineage>
        <taxon>Bacteria</taxon>
        <taxon>Pseudomonadati</taxon>
        <taxon>Bacteroidota</taxon>
        <taxon>Chitinophagia</taxon>
        <taxon>Chitinophagales</taxon>
        <taxon>Chitinophagaceae</taxon>
        <taxon>Niabella</taxon>
    </lineage>
</organism>
<protein>
    <submittedName>
        <fullName evidence="1">Uncharacterized protein</fullName>
    </submittedName>
</protein>
<keyword evidence="2" id="KW-1185">Reference proteome</keyword>
<dbReference type="KEGG" id="nso:NIASO_03650"/>
<sequence length="36" mass="4276">MLNNYFKDKAFNQCSISGLFWGEKLAINERLVKYFS</sequence>
<reference evidence="1 2" key="1">
    <citation type="submission" date="2013-12" db="EMBL/GenBank/DDBJ databases">
        <authorList>
            <consortium name="DOE Joint Genome Institute"/>
            <person name="Eisen J."/>
            <person name="Huntemann M."/>
            <person name="Han J."/>
            <person name="Chen A."/>
            <person name="Kyrpides N."/>
            <person name="Mavromatis K."/>
            <person name="Markowitz V."/>
            <person name="Palaniappan K."/>
            <person name="Ivanova N."/>
            <person name="Schaumberg A."/>
            <person name="Pati A."/>
            <person name="Liolios K."/>
            <person name="Nordberg H.P."/>
            <person name="Cantor M.N."/>
            <person name="Hua S.X."/>
            <person name="Woyke T."/>
        </authorList>
    </citation>
    <scope>NUCLEOTIDE SEQUENCE [LARGE SCALE GENOMIC DNA]</scope>
    <source>
        <strain evidence="2">DSM 19437</strain>
    </source>
</reference>